<dbReference type="InterPro" id="IPR040582">
    <property type="entry name" value="OB_MalK-like"/>
</dbReference>
<dbReference type="PROSITE" id="PS00211">
    <property type="entry name" value="ABC_TRANSPORTER_1"/>
    <property type="match status" value="1"/>
</dbReference>
<evidence type="ECO:0000313" key="9">
    <source>
        <dbReference type="Proteomes" id="UP000188929"/>
    </source>
</evidence>
<comment type="caution">
    <text evidence="8">The sequence shown here is derived from an EMBL/GenBank/DDBJ whole genome shotgun (WGS) entry which is preliminary data.</text>
</comment>
<gene>
    <name evidence="8" type="ORF">BL253_18265</name>
</gene>
<dbReference type="SUPFAM" id="SSF50331">
    <property type="entry name" value="MOP-like"/>
    <property type="match status" value="1"/>
</dbReference>
<keyword evidence="4 8" id="KW-0067">ATP-binding</keyword>
<dbReference type="GO" id="GO:0140359">
    <property type="term" value="F:ABC-type transporter activity"/>
    <property type="evidence" value="ECO:0007669"/>
    <property type="project" value="InterPro"/>
</dbReference>
<dbReference type="FunFam" id="3.40.50.300:FF:000042">
    <property type="entry name" value="Maltose/maltodextrin ABC transporter, ATP-binding protein"/>
    <property type="match status" value="1"/>
</dbReference>
<dbReference type="AlphaFoldDB" id="A0A1V2I946"/>
<dbReference type="RefSeq" id="WP_076818380.1">
    <property type="nucleotide sequence ID" value="NZ_MOMC01000037.1"/>
</dbReference>
<evidence type="ECO:0000313" key="8">
    <source>
        <dbReference type="EMBL" id="ONH28790.1"/>
    </source>
</evidence>
<dbReference type="InterPro" id="IPR012340">
    <property type="entry name" value="NA-bd_OB-fold"/>
</dbReference>
<dbReference type="Gene3D" id="2.40.50.100">
    <property type="match status" value="1"/>
</dbReference>
<evidence type="ECO:0000256" key="2">
    <source>
        <dbReference type="ARBA" id="ARBA00022475"/>
    </source>
</evidence>
<dbReference type="Pfam" id="PF17912">
    <property type="entry name" value="OB_MalK"/>
    <property type="match status" value="1"/>
</dbReference>
<keyword evidence="6" id="KW-0472">Membrane</keyword>
<evidence type="ECO:0000256" key="1">
    <source>
        <dbReference type="ARBA" id="ARBA00022448"/>
    </source>
</evidence>
<evidence type="ECO:0000256" key="6">
    <source>
        <dbReference type="ARBA" id="ARBA00023136"/>
    </source>
</evidence>
<keyword evidence="5" id="KW-1278">Translocase</keyword>
<dbReference type="InterPro" id="IPR003439">
    <property type="entry name" value="ABC_transporter-like_ATP-bd"/>
</dbReference>
<dbReference type="Gene3D" id="2.40.50.140">
    <property type="entry name" value="Nucleic acid-binding proteins"/>
    <property type="match status" value="1"/>
</dbReference>
<dbReference type="GO" id="GO:0008643">
    <property type="term" value="P:carbohydrate transport"/>
    <property type="evidence" value="ECO:0007669"/>
    <property type="project" value="InterPro"/>
</dbReference>
<dbReference type="SMART" id="SM00382">
    <property type="entry name" value="AAA"/>
    <property type="match status" value="1"/>
</dbReference>
<name>A0A1V2I946_9ACTN</name>
<dbReference type="OrthoDB" id="3180400at2"/>
<dbReference type="SUPFAM" id="SSF52540">
    <property type="entry name" value="P-loop containing nucleoside triphosphate hydrolases"/>
    <property type="match status" value="1"/>
</dbReference>
<evidence type="ECO:0000256" key="4">
    <source>
        <dbReference type="ARBA" id="ARBA00022840"/>
    </source>
</evidence>
<evidence type="ECO:0000256" key="3">
    <source>
        <dbReference type="ARBA" id="ARBA00022741"/>
    </source>
</evidence>
<organism evidence="8 9">
    <name type="scientific">Pseudofrankia asymbiotica</name>
    <dbReference type="NCBI Taxonomy" id="1834516"/>
    <lineage>
        <taxon>Bacteria</taxon>
        <taxon>Bacillati</taxon>
        <taxon>Actinomycetota</taxon>
        <taxon>Actinomycetes</taxon>
        <taxon>Frankiales</taxon>
        <taxon>Frankiaceae</taxon>
        <taxon>Pseudofrankia</taxon>
    </lineage>
</organism>
<dbReference type="GO" id="GO:0016887">
    <property type="term" value="F:ATP hydrolysis activity"/>
    <property type="evidence" value="ECO:0007669"/>
    <property type="project" value="InterPro"/>
</dbReference>
<dbReference type="Pfam" id="PF00005">
    <property type="entry name" value="ABC_tran"/>
    <property type="match status" value="1"/>
</dbReference>
<sequence length="398" mass="43387">MADIVLDHVTKRYPDGQLAVDDASLSIADGEFVILVGPSGCGKSTTLNMIAGLEDITSGQLRIGDKVVNDLAPKDRDIAMVFQSYALYPHMTVRKNMGFALALAKRPKEEIDRMVEEAARVLDLTEHLDRKPAQLSGGQRQRVAMGRAIVRSPKAFLMDEPLSNLDAKLRVQMRTEVSRLQNRLGTTTVYVTHDQTEAMTLGDRVAVMRSGRIQQFGTPTELYSRPATIFVAGFIGSPAMNFVPATVEEGELRTPFGNIAPNDRQRRLLESWNGGGDGSRSLIVGARPEHFEDAALEQVSNRAGLRFTVTVDVLEGLGSDSFAYFKVTGGRAQIADLDELAHDAGTIDLSSGVEQVVARLDAASRIREGETAELWLDTDQLHLFDPDTGHNLDAPATA</sequence>
<keyword evidence="1" id="KW-0813">Transport</keyword>
<dbReference type="InterPro" id="IPR027417">
    <property type="entry name" value="P-loop_NTPase"/>
</dbReference>
<dbReference type="InterPro" id="IPR008995">
    <property type="entry name" value="Mo/tungstate-bd_C_term_dom"/>
</dbReference>
<dbReference type="InterPro" id="IPR003593">
    <property type="entry name" value="AAA+_ATPase"/>
</dbReference>
<proteinExistence type="predicted"/>
<dbReference type="InterPro" id="IPR015855">
    <property type="entry name" value="ABC_transpr_MalK-like"/>
</dbReference>
<dbReference type="PROSITE" id="PS50893">
    <property type="entry name" value="ABC_TRANSPORTER_2"/>
    <property type="match status" value="1"/>
</dbReference>
<dbReference type="PANTHER" id="PTHR43875:SF15">
    <property type="entry name" value="TREHALOSE IMPORT ATP-BINDING PROTEIN SUGC"/>
    <property type="match status" value="1"/>
</dbReference>
<keyword evidence="2" id="KW-1003">Cell membrane</keyword>
<dbReference type="InterPro" id="IPR047641">
    <property type="entry name" value="ABC_transpr_MalK/UgpC-like"/>
</dbReference>
<feature type="domain" description="ABC transporter" evidence="7">
    <location>
        <begin position="4"/>
        <end position="235"/>
    </location>
</feature>
<dbReference type="PANTHER" id="PTHR43875">
    <property type="entry name" value="MALTODEXTRIN IMPORT ATP-BINDING PROTEIN MSMX"/>
    <property type="match status" value="1"/>
</dbReference>
<evidence type="ECO:0000259" key="7">
    <source>
        <dbReference type="PROSITE" id="PS50893"/>
    </source>
</evidence>
<dbReference type="EMBL" id="MOMC01000037">
    <property type="protein sequence ID" value="ONH28790.1"/>
    <property type="molecule type" value="Genomic_DNA"/>
</dbReference>
<dbReference type="Proteomes" id="UP000188929">
    <property type="component" value="Unassembled WGS sequence"/>
</dbReference>
<protein>
    <submittedName>
        <fullName evidence="8">ABC transporter ATP-binding protein</fullName>
    </submittedName>
</protein>
<keyword evidence="3" id="KW-0547">Nucleotide-binding</keyword>
<keyword evidence="9" id="KW-1185">Reference proteome</keyword>
<dbReference type="GO" id="GO:0005524">
    <property type="term" value="F:ATP binding"/>
    <property type="evidence" value="ECO:0007669"/>
    <property type="project" value="UniProtKB-KW"/>
</dbReference>
<dbReference type="STRING" id="1834516.BL253_18265"/>
<reference evidence="9" key="1">
    <citation type="submission" date="2016-10" db="EMBL/GenBank/DDBJ databases">
        <title>Frankia sp. NRRL B-16386 Genome sequencing.</title>
        <authorList>
            <person name="Ghodhbane-Gtari F."/>
            <person name="Swanson E."/>
            <person name="Gueddou A."/>
            <person name="Hezbri K."/>
            <person name="Ktari K."/>
            <person name="Nouioui I."/>
            <person name="Morris K."/>
            <person name="Simpson S."/>
            <person name="Abebe-Akele F."/>
            <person name="Thomas K."/>
            <person name="Gtari M."/>
            <person name="Tisa L.S."/>
        </authorList>
    </citation>
    <scope>NUCLEOTIDE SEQUENCE [LARGE SCALE GENOMIC DNA]</scope>
    <source>
        <strain evidence="9">NRRL B-16386</strain>
    </source>
</reference>
<dbReference type="GO" id="GO:0055052">
    <property type="term" value="C:ATP-binding cassette (ABC) transporter complex, substrate-binding subunit-containing"/>
    <property type="evidence" value="ECO:0007669"/>
    <property type="project" value="TreeGrafter"/>
</dbReference>
<dbReference type="CDD" id="cd03301">
    <property type="entry name" value="ABC_MalK_N"/>
    <property type="match status" value="1"/>
</dbReference>
<dbReference type="InterPro" id="IPR017871">
    <property type="entry name" value="ABC_transporter-like_CS"/>
</dbReference>
<evidence type="ECO:0000256" key="5">
    <source>
        <dbReference type="ARBA" id="ARBA00022967"/>
    </source>
</evidence>
<dbReference type="NCBIfam" id="NF008653">
    <property type="entry name" value="PRK11650.1"/>
    <property type="match status" value="1"/>
</dbReference>
<dbReference type="Gene3D" id="3.40.50.300">
    <property type="entry name" value="P-loop containing nucleotide triphosphate hydrolases"/>
    <property type="match status" value="1"/>
</dbReference>
<accession>A0A1V2I946</accession>